<feature type="domain" description="Transposase IS110-like N-terminal" evidence="1">
    <location>
        <begin position="19"/>
        <end position="97"/>
    </location>
</feature>
<dbReference type="InterPro" id="IPR002525">
    <property type="entry name" value="Transp_IS110-like_N"/>
</dbReference>
<evidence type="ECO:0000313" key="2">
    <source>
        <dbReference type="EMBL" id="BCS81618.1"/>
    </source>
</evidence>
<organism evidence="2 3">
    <name type="scientific">Caldicellulosiruptor diazotrophicus</name>
    <dbReference type="NCBI Taxonomy" id="2806205"/>
    <lineage>
        <taxon>Bacteria</taxon>
        <taxon>Bacillati</taxon>
        <taxon>Bacillota</taxon>
        <taxon>Bacillota incertae sedis</taxon>
        <taxon>Caldicellulosiruptorales</taxon>
        <taxon>Caldicellulosiruptoraceae</taxon>
        <taxon>Caldicellulosiruptor</taxon>
    </lineage>
</organism>
<gene>
    <name evidence="2" type="ORF">CaldiYA01_15780</name>
</gene>
<dbReference type="Proteomes" id="UP000663623">
    <property type="component" value="Chromosome"/>
</dbReference>
<keyword evidence="3" id="KW-1185">Reference proteome</keyword>
<accession>A0ABM7NNE0</accession>
<sequence>MKYTQNEKILQVTERTLVVGVDIAKERHVGRAFDFRGVELGKRIEFENRKEGMEKFLDWANKIMKANGKESMIVGIEPTGRLVKNFVFPIYNASCKVGLCY</sequence>
<reference evidence="2 3" key="1">
    <citation type="submission" date="2021-02" db="EMBL/GenBank/DDBJ databases">
        <title>Nitrogen-fixing ability and nitrogen fixation related genes of thermophilic fermentative bacteria in the genus Caldicellulosiruptor.</title>
        <authorList>
            <person name="Chen Y."/>
            <person name="Nishihara A."/>
            <person name="Haruta S."/>
        </authorList>
    </citation>
    <scope>NUCLEOTIDE SEQUENCE [LARGE SCALE GENOMIC DNA]</scope>
    <source>
        <strain evidence="2 3">YA01</strain>
    </source>
</reference>
<dbReference type="EMBL" id="AP024480">
    <property type="protein sequence ID" value="BCS81618.1"/>
    <property type="molecule type" value="Genomic_DNA"/>
</dbReference>
<proteinExistence type="predicted"/>
<evidence type="ECO:0000313" key="3">
    <source>
        <dbReference type="Proteomes" id="UP000663623"/>
    </source>
</evidence>
<name>A0ABM7NNE0_9FIRM</name>
<dbReference type="Pfam" id="PF01548">
    <property type="entry name" value="DEDD_Tnp_IS110"/>
    <property type="match status" value="1"/>
</dbReference>
<protein>
    <recommendedName>
        <fullName evidence="1">Transposase IS110-like N-terminal domain-containing protein</fullName>
    </recommendedName>
</protein>
<evidence type="ECO:0000259" key="1">
    <source>
        <dbReference type="Pfam" id="PF01548"/>
    </source>
</evidence>